<reference evidence="16 17" key="1">
    <citation type="journal article" date="2016" name="Nat. Commun.">
        <title>Extremotolerant tardigrade genome and improved radiotolerance of human cultured cells by tardigrade-unique protein.</title>
        <authorList>
            <person name="Hashimoto T."/>
            <person name="Horikawa D.D."/>
            <person name="Saito Y."/>
            <person name="Kuwahara H."/>
            <person name="Kozuka-Hata H."/>
            <person name="Shin-I T."/>
            <person name="Minakuchi Y."/>
            <person name="Ohishi K."/>
            <person name="Motoyama A."/>
            <person name="Aizu T."/>
            <person name="Enomoto A."/>
            <person name="Kondo K."/>
            <person name="Tanaka S."/>
            <person name="Hara Y."/>
            <person name="Koshikawa S."/>
            <person name="Sagara H."/>
            <person name="Miura T."/>
            <person name="Yokobori S."/>
            <person name="Miyagawa K."/>
            <person name="Suzuki Y."/>
            <person name="Kubo T."/>
            <person name="Oyama M."/>
            <person name="Kohara Y."/>
            <person name="Fujiyama A."/>
            <person name="Arakawa K."/>
            <person name="Katayama T."/>
            <person name="Toyoda A."/>
            <person name="Kunieda T."/>
        </authorList>
    </citation>
    <scope>NUCLEOTIDE SEQUENCE [LARGE SCALE GENOMIC DNA]</scope>
    <source>
        <strain evidence="16 17">YOKOZUNA-1</strain>
    </source>
</reference>
<evidence type="ECO:0000259" key="15">
    <source>
        <dbReference type="PROSITE" id="PS50011"/>
    </source>
</evidence>
<keyword evidence="14" id="KW-1133">Transmembrane helix</keyword>
<sequence>MATNAQSCPLRDAFKAEPMSSNQPNSSTAGSAKESAKEPGSSGRRGSSRKRPKEKEGFQGVEGAMMEKELKNMTLDKYTIDISRTLGEGSYAKVCTATHVDNRRIYACKVINDKKEMGNFIERFLPRELKLMRKFSSRWVTCVHGIFKTHNLYYILMDFCENGDLLRYLQRRGAALDEDEVREKSAQILMGVRYLHEDLQIAHRDLKCENILIDSSNRLKLGDFGFARSTLPLVGQVEVDQIEDRLIKDFMTSSVATLPITRTTSKGTRRSSTERASEIARLDKMATTASAAAIGRSPSRPSRISDAGTQQAVVASATFCGSVAYAAPEVLSRKSYDPKKYDMWSTGVIVFIMACFFMPFDDSDQAKMVRRQLAKKWRYPPEARISDSLKEFLEGMMEPSPKERMSVMDSLRHKWLRKSYRDILEKEARSNDT</sequence>
<evidence type="ECO:0000256" key="12">
    <source>
        <dbReference type="RuleBase" id="RU000304"/>
    </source>
</evidence>
<feature type="domain" description="Protein kinase" evidence="15">
    <location>
        <begin position="80"/>
        <end position="416"/>
    </location>
</feature>
<keyword evidence="5 11" id="KW-0547">Nucleotide-binding</keyword>
<dbReference type="GO" id="GO:0000226">
    <property type="term" value="P:microtubule cytoskeleton organization"/>
    <property type="evidence" value="ECO:0007669"/>
    <property type="project" value="TreeGrafter"/>
</dbReference>
<keyword evidence="12" id="KW-0808">Transferase</keyword>
<keyword evidence="2" id="KW-0217">Developmental protein</keyword>
<keyword evidence="14" id="KW-0472">Membrane</keyword>
<evidence type="ECO:0000256" key="10">
    <source>
        <dbReference type="ARBA" id="ARBA00022871"/>
    </source>
</evidence>
<keyword evidence="12" id="KW-0723">Serine/threonine-protein kinase</keyword>
<dbReference type="PANTHER" id="PTHR24346:SF102">
    <property type="entry name" value="TESTIS-SPECIFIC SERINE_THREONINE-PROTEIN KINASE 1"/>
    <property type="match status" value="1"/>
</dbReference>
<evidence type="ECO:0000313" key="16">
    <source>
        <dbReference type="EMBL" id="GAV02536.1"/>
    </source>
</evidence>
<dbReference type="GO" id="GO:0007283">
    <property type="term" value="P:spermatogenesis"/>
    <property type="evidence" value="ECO:0007669"/>
    <property type="project" value="UniProtKB-KW"/>
</dbReference>
<keyword evidence="17" id="KW-1185">Reference proteome</keyword>
<evidence type="ECO:0000256" key="3">
    <source>
        <dbReference type="ARBA" id="ARBA00022553"/>
    </source>
</evidence>
<organism evidence="16 17">
    <name type="scientific">Ramazzottius varieornatus</name>
    <name type="common">Water bear</name>
    <name type="synonym">Tardigrade</name>
    <dbReference type="NCBI Taxonomy" id="947166"/>
    <lineage>
        <taxon>Eukaryota</taxon>
        <taxon>Metazoa</taxon>
        <taxon>Ecdysozoa</taxon>
        <taxon>Tardigrada</taxon>
        <taxon>Eutardigrada</taxon>
        <taxon>Parachela</taxon>
        <taxon>Hypsibioidea</taxon>
        <taxon>Ramazzottiidae</taxon>
        <taxon>Ramazzottius</taxon>
    </lineage>
</organism>
<dbReference type="STRING" id="947166.A0A1D1VNX6"/>
<evidence type="ECO:0000256" key="5">
    <source>
        <dbReference type="ARBA" id="ARBA00022741"/>
    </source>
</evidence>
<name>A0A1D1VNX6_RAMVA</name>
<dbReference type="AlphaFoldDB" id="A0A1D1VNX6"/>
<feature type="binding site" evidence="11">
    <location>
        <position position="109"/>
    </location>
    <ligand>
        <name>ATP</name>
        <dbReference type="ChEBI" id="CHEBI:30616"/>
    </ligand>
</feature>
<keyword evidence="14" id="KW-0812">Transmembrane</keyword>
<dbReference type="GO" id="GO:0000287">
    <property type="term" value="F:magnesium ion binding"/>
    <property type="evidence" value="ECO:0007669"/>
    <property type="project" value="UniProtKB-ARBA"/>
</dbReference>
<feature type="transmembrane region" description="Helical" evidence="14">
    <location>
        <begin position="343"/>
        <end position="360"/>
    </location>
</feature>
<dbReference type="EMBL" id="BDGG01000008">
    <property type="protein sequence ID" value="GAV02536.1"/>
    <property type="molecule type" value="Genomic_DNA"/>
</dbReference>
<dbReference type="SUPFAM" id="SSF56112">
    <property type="entry name" value="Protein kinase-like (PK-like)"/>
    <property type="match status" value="1"/>
</dbReference>
<dbReference type="Gene3D" id="1.10.510.10">
    <property type="entry name" value="Transferase(Phosphotransferase) domain 1"/>
    <property type="match status" value="2"/>
</dbReference>
<dbReference type="OrthoDB" id="541276at2759"/>
<dbReference type="PROSITE" id="PS50011">
    <property type="entry name" value="PROTEIN_KINASE_DOM"/>
    <property type="match status" value="1"/>
</dbReference>
<comment type="similarity">
    <text evidence="12">Belongs to the protein kinase superfamily.</text>
</comment>
<dbReference type="InterPro" id="IPR017441">
    <property type="entry name" value="Protein_kinase_ATP_BS"/>
</dbReference>
<evidence type="ECO:0000313" key="17">
    <source>
        <dbReference type="Proteomes" id="UP000186922"/>
    </source>
</evidence>
<dbReference type="PROSITE" id="PS00107">
    <property type="entry name" value="PROTEIN_KINASE_ATP"/>
    <property type="match status" value="1"/>
</dbReference>
<dbReference type="InterPro" id="IPR011009">
    <property type="entry name" value="Kinase-like_dom_sf"/>
</dbReference>
<evidence type="ECO:0000256" key="1">
    <source>
        <dbReference type="ARBA" id="ARBA00001946"/>
    </source>
</evidence>
<accession>A0A1D1VNX6</accession>
<feature type="compositionally biased region" description="Polar residues" evidence="13">
    <location>
        <begin position="19"/>
        <end position="30"/>
    </location>
</feature>
<evidence type="ECO:0000256" key="8">
    <source>
        <dbReference type="ARBA" id="ARBA00022842"/>
    </source>
</evidence>
<proteinExistence type="inferred from homology"/>
<evidence type="ECO:0000256" key="11">
    <source>
        <dbReference type="PROSITE-ProRule" id="PRU10141"/>
    </source>
</evidence>
<feature type="region of interest" description="Disordered" evidence="13">
    <location>
        <begin position="1"/>
        <end position="63"/>
    </location>
</feature>
<dbReference type="InterPro" id="IPR000719">
    <property type="entry name" value="Prot_kinase_dom"/>
</dbReference>
<dbReference type="GO" id="GO:0005737">
    <property type="term" value="C:cytoplasm"/>
    <property type="evidence" value="ECO:0007669"/>
    <property type="project" value="TreeGrafter"/>
</dbReference>
<evidence type="ECO:0000256" key="4">
    <source>
        <dbReference type="ARBA" id="ARBA00022723"/>
    </source>
</evidence>
<keyword evidence="3" id="KW-0597">Phosphoprotein</keyword>
<dbReference type="SMART" id="SM00220">
    <property type="entry name" value="S_TKc"/>
    <property type="match status" value="1"/>
</dbReference>
<evidence type="ECO:0000256" key="13">
    <source>
        <dbReference type="SAM" id="MobiDB-lite"/>
    </source>
</evidence>
<keyword evidence="4" id="KW-0479">Metal-binding</keyword>
<evidence type="ECO:0000256" key="9">
    <source>
        <dbReference type="ARBA" id="ARBA00022843"/>
    </source>
</evidence>
<comment type="cofactor">
    <cofactor evidence="1">
        <name>Mg(2+)</name>
        <dbReference type="ChEBI" id="CHEBI:18420"/>
    </cofactor>
</comment>
<keyword evidence="7 11" id="KW-0067">ATP-binding</keyword>
<keyword evidence="12" id="KW-0418">Kinase</keyword>
<comment type="caution">
    <text evidence="16">The sequence shown here is derived from an EMBL/GenBank/DDBJ whole genome shotgun (WGS) entry which is preliminary data.</text>
</comment>
<keyword evidence="10" id="KW-0744">Spermatogenesis</keyword>
<dbReference type="PROSITE" id="PS00108">
    <property type="entry name" value="PROTEIN_KINASE_ST"/>
    <property type="match status" value="1"/>
</dbReference>
<keyword evidence="9" id="KW-0832">Ubl conjugation</keyword>
<evidence type="ECO:0000256" key="2">
    <source>
        <dbReference type="ARBA" id="ARBA00022473"/>
    </source>
</evidence>
<dbReference type="GO" id="GO:0030154">
    <property type="term" value="P:cell differentiation"/>
    <property type="evidence" value="ECO:0007669"/>
    <property type="project" value="UniProtKB-KW"/>
</dbReference>
<evidence type="ECO:0000256" key="7">
    <source>
        <dbReference type="ARBA" id="ARBA00022840"/>
    </source>
</evidence>
<keyword evidence="6" id="KW-0221">Differentiation</keyword>
<protein>
    <recommendedName>
        <fullName evidence="15">Protein kinase domain-containing protein</fullName>
    </recommendedName>
</protein>
<keyword evidence="8" id="KW-0460">Magnesium</keyword>
<evidence type="ECO:0000256" key="6">
    <source>
        <dbReference type="ARBA" id="ARBA00022782"/>
    </source>
</evidence>
<dbReference type="Pfam" id="PF00069">
    <property type="entry name" value="Pkinase"/>
    <property type="match status" value="2"/>
</dbReference>
<gene>
    <name evidence="16" type="primary">RvY_13084-1</name>
    <name evidence="16" type="synonym">RvY_13084.1</name>
    <name evidence="16" type="ORF">RvY_13084</name>
</gene>
<dbReference type="InterPro" id="IPR008271">
    <property type="entry name" value="Ser/Thr_kinase_AS"/>
</dbReference>
<dbReference type="GO" id="GO:0005524">
    <property type="term" value="F:ATP binding"/>
    <property type="evidence" value="ECO:0007669"/>
    <property type="project" value="UniProtKB-UniRule"/>
</dbReference>
<dbReference type="GO" id="GO:0050321">
    <property type="term" value="F:tau-protein kinase activity"/>
    <property type="evidence" value="ECO:0007669"/>
    <property type="project" value="TreeGrafter"/>
</dbReference>
<evidence type="ECO:0000256" key="14">
    <source>
        <dbReference type="SAM" id="Phobius"/>
    </source>
</evidence>
<dbReference type="PANTHER" id="PTHR24346">
    <property type="entry name" value="MAP/MICROTUBULE AFFINITY-REGULATING KINASE"/>
    <property type="match status" value="1"/>
</dbReference>
<dbReference type="GO" id="GO:0035556">
    <property type="term" value="P:intracellular signal transduction"/>
    <property type="evidence" value="ECO:0007669"/>
    <property type="project" value="TreeGrafter"/>
</dbReference>
<dbReference type="Proteomes" id="UP000186922">
    <property type="component" value="Unassembled WGS sequence"/>
</dbReference>